<feature type="transmembrane region" description="Helical" evidence="1">
    <location>
        <begin position="34"/>
        <end position="52"/>
    </location>
</feature>
<dbReference type="Proteomes" id="UP000757540">
    <property type="component" value="Unassembled WGS sequence"/>
</dbReference>
<feature type="transmembrane region" description="Helical" evidence="1">
    <location>
        <begin position="59"/>
        <end position="80"/>
    </location>
</feature>
<keyword evidence="3" id="KW-1185">Reference proteome</keyword>
<proteinExistence type="predicted"/>
<evidence type="ECO:0000313" key="3">
    <source>
        <dbReference type="Proteomes" id="UP000757540"/>
    </source>
</evidence>
<gene>
    <name evidence="2" type="ORF">HDG69_003235</name>
</gene>
<feature type="transmembrane region" description="Helical" evidence="1">
    <location>
        <begin position="86"/>
        <end position="107"/>
    </location>
</feature>
<evidence type="ECO:0000256" key="1">
    <source>
        <dbReference type="SAM" id="Phobius"/>
    </source>
</evidence>
<comment type="caution">
    <text evidence="2">The sequence shown here is derived from an EMBL/GenBank/DDBJ whole genome shotgun (WGS) entry which is preliminary data.</text>
</comment>
<keyword evidence="1" id="KW-1133">Transmembrane helix</keyword>
<name>A0ABX2A7F8_9MICO</name>
<evidence type="ECO:0000313" key="2">
    <source>
        <dbReference type="EMBL" id="NOV98640.1"/>
    </source>
</evidence>
<sequence>MKELAPTRAVALALSAATFAFLFIHDTFRLDNLFLVPDLLLCLVLVIGALLPRRSARPVLLAGFAAAAAVFSVSVASYAVRGDLGLASLLGVVLSLAMVVLLTRALAVEQKP</sequence>
<dbReference type="EMBL" id="JABEZU010000004">
    <property type="protein sequence ID" value="NOV98640.1"/>
    <property type="molecule type" value="Genomic_DNA"/>
</dbReference>
<organism evidence="2 3">
    <name type="scientific">Isoptericola halotolerans</name>
    <dbReference type="NCBI Taxonomy" id="300560"/>
    <lineage>
        <taxon>Bacteria</taxon>
        <taxon>Bacillati</taxon>
        <taxon>Actinomycetota</taxon>
        <taxon>Actinomycetes</taxon>
        <taxon>Micrococcales</taxon>
        <taxon>Promicromonosporaceae</taxon>
        <taxon>Isoptericola</taxon>
    </lineage>
</organism>
<reference evidence="2 3" key="1">
    <citation type="submission" date="2020-05" db="EMBL/GenBank/DDBJ databases">
        <title>Genomic Encyclopedia of Type Strains, Phase III (KMG-III): the genomes of soil and plant-associated and newly described type strains.</title>
        <authorList>
            <person name="Whitman W."/>
        </authorList>
    </citation>
    <scope>NUCLEOTIDE SEQUENCE [LARGE SCALE GENOMIC DNA]</scope>
    <source>
        <strain evidence="2 3">KCTC 19046</strain>
    </source>
</reference>
<keyword evidence="1" id="KW-0812">Transmembrane</keyword>
<keyword evidence="1" id="KW-0472">Membrane</keyword>
<feature type="transmembrane region" description="Helical" evidence="1">
    <location>
        <begin position="9"/>
        <end position="28"/>
    </location>
</feature>
<accession>A0ABX2A7F8</accession>
<protein>
    <submittedName>
        <fullName evidence="2">Uncharacterized protein</fullName>
    </submittedName>
</protein>
<dbReference type="RefSeq" id="WP_171784845.1">
    <property type="nucleotide sequence ID" value="NZ_BAAAML010000003.1"/>
</dbReference>